<dbReference type="Proteomes" id="UP000309340">
    <property type="component" value="Unassembled WGS sequence"/>
</dbReference>
<dbReference type="EMBL" id="NAJQ01000032">
    <property type="protein sequence ID" value="TKA82542.1"/>
    <property type="molecule type" value="Genomic_DNA"/>
</dbReference>
<feature type="compositionally biased region" description="Low complexity" evidence="1">
    <location>
        <begin position="24"/>
        <end position="46"/>
    </location>
</feature>
<gene>
    <name evidence="2" type="ORF">B0A55_02289</name>
</gene>
<accession>A0A4U0XX62</accession>
<sequence>MEANSNKIEHHGPPLDSSKAKHNGSPGSGAPRPARRSASTRSTTARLADSSKAKHHGLPDGLHQGGAPRLTVGRQQRGAQWFAGEESTMAALYGSGIGQY</sequence>
<feature type="region of interest" description="Disordered" evidence="1">
    <location>
        <begin position="1"/>
        <end position="70"/>
    </location>
</feature>
<protein>
    <submittedName>
        <fullName evidence="2">Uncharacterized protein</fullName>
    </submittedName>
</protein>
<evidence type="ECO:0000313" key="3">
    <source>
        <dbReference type="Proteomes" id="UP000309340"/>
    </source>
</evidence>
<proteinExistence type="predicted"/>
<organism evidence="2 3">
    <name type="scientific">Friedmanniomyces simplex</name>
    <dbReference type="NCBI Taxonomy" id="329884"/>
    <lineage>
        <taxon>Eukaryota</taxon>
        <taxon>Fungi</taxon>
        <taxon>Dikarya</taxon>
        <taxon>Ascomycota</taxon>
        <taxon>Pezizomycotina</taxon>
        <taxon>Dothideomycetes</taxon>
        <taxon>Dothideomycetidae</taxon>
        <taxon>Mycosphaerellales</taxon>
        <taxon>Teratosphaeriaceae</taxon>
        <taxon>Friedmanniomyces</taxon>
    </lineage>
</organism>
<reference evidence="2 3" key="1">
    <citation type="submission" date="2017-03" db="EMBL/GenBank/DDBJ databases">
        <title>Genomes of endolithic fungi from Antarctica.</title>
        <authorList>
            <person name="Coleine C."/>
            <person name="Masonjones S."/>
            <person name="Stajich J.E."/>
        </authorList>
    </citation>
    <scope>NUCLEOTIDE SEQUENCE [LARGE SCALE GENOMIC DNA]</scope>
    <source>
        <strain evidence="2 3">CCFEE 5184</strain>
    </source>
</reference>
<dbReference type="AlphaFoldDB" id="A0A4U0XX62"/>
<keyword evidence="3" id="KW-1185">Reference proteome</keyword>
<comment type="caution">
    <text evidence="2">The sequence shown here is derived from an EMBL/GenBank/DDBJ whole genome shotgun (WGS) entry which is preliminary data.</text>
</comment>
<evidence type="ECO:0000256" key="1">
    <source>
        <dbReference type="SAM" id="MobiDB-lite"/>
    </source>
</evidence>
<name>A0A4U0XX62_9PEZI</name>
<evidence type="ECO:0000313" key="2">
    <source>
        <dbReference type="EMBL" id="TKA82542.1"/>
    </source>
</evidence>